<proteinExistence type="predicted"/>
<organism evidence="1 3">
    <name type="scientific">Cercospora beticola</name>
    <name type="common">Sugarbeet leaf spot fungus</name>
    <dbReference type="NCBI Taxonomy" id="122368"/>
    <lineage>
        <taxon>Eukaryota</taxon>
        <taxon>Fungi</taxon>
        <taxon>Dikarya</taxon>
        <taxon>Ascomycota</taxon>
        <taxon>Pezizomycotina</taxon>
        <taxon>Dothideomycetes</taxon>
        <taxon>Dothideomycetidae</taxon>
        <taxon>Mycosphaerellales</taxon>
        <taxon>Mycosphaerellaceae</taxon>
        <taxon>Cercospora</taxon>
    </lineage>
</organism>
<reference evidence="1 3" key="1">
    <citation type="submission" date="2015-10" db="EMBL/GenBank/DDBJ databases">
        <title>The cercosporin biosynthetic gene cluster was horizontally transferred to several fungal lineages and shown to be expanded in Cercospora beticola based on microsynteny with recipient genomes.</title>
        <authorList>
            <person name="De Jonge R."/>
            <person name="Ebert M.K."/>
            <person name="Suttle J.C."/>
            <person name="Jurick Ii W.M."/>
            <person name="Secor G.A."/>
            <person name="Thomma B.P."/>
            <person name="Van De Peer Y."/>
            <person name="Bolton M.D."/>
        </authorList>
    </citation>
    <scope>NUCLEOTIDE SEQUENCE [LARGE SCALE GENOMIC DNA]</scope>
    <source>
        <strain evidence="1 3">09-40</strain>
    </source>
</reference>
<dbReference type="Proteomes" id="UP001302367">
    <property type="component" value="Chromosome 5"/>
</dbReference>
<evidence type="ECO:0000313" key="1">
    <source>
        <dbReference type="EMBL" id="PIA89344.1"/>
    </source>
</evidence>
<evidence type="ECO:0000313" key="2">
    <source>
        <dbReference type="EMBL" id="WPB03736.1"/>
    </source>
</evidence>
<evidence type="ECO:0000313" key="4">
    <source>
        <dbReference type="Proteomes" id="UP001302367"/>
    </source>
</evidence>
<dbReference type="EMBL" id="CP134188">
    <property type="protein sequence ID" value="WPB03736.1"/>
    <property type="molecule type" value="Genomic_DNA"/>
</dbReference>
<dbReference type="AlphaFoldDB" id="A0A2G5H9Y6"/>
<dbReference type="Proteomes" id="UP000230605">
    <property type="component" value="Chromosome 5"/>
</dbReference>
<name>A0A2G5H9Y6_CERBT</name>
<sequence length="87" mass="9482">MRLNSPASSIWWPKHRASFGDLLQTSKRHSRLLAAHQWHDRGGTAERSVEGQLTAASFLSVPASSSSGIPHSVPHARVAMKLSNTLL</sequence>
<evidence type="ECO:0000313" key="3">
    <source>
        <dbReference type="Proteomes" id="UP000230605"/>
    </source>
</evidence>
<protein>
    <submittedName>
        <fullName evidence="1">Uncharacterized protein</fullName>
    </submittedName>
</protein>
<accession>A0A2G5H9Y6</accession>
<dbReference type="EMBL" id="LKMD01000108">
    <property type="protein sequence ID" value="PIA89344.1"/>
    <property type="molecule type" value="Genomic_DNA"/>
</dbReference>
<reference evidence="2 4" key="2">
    <citation type="submission" date="2023-09" db="EMBL/GenBank/DDBJ databases">
        <title>Complete-Gapless Cercospora beticola genome.</title>
        <authorList>
            <person name="Wyatt N.A."/>
            <person name="Spanner R.E."/>
            <person name="Bolton M.D."/>
        </authorList>
    </citation>
    <scope>NUCLEOTIDE SEQUENCE [LARGE SCALE GENOMIC DNA]</scope>
    <source>
        <strain evidence="2">Cb09-40</strain>
    </source>
</reference>
<keyword evidence="4" id="KW-1185">Reference proteome</keyword>
<gene>
    <name evidence="1" type="ORF">CB0940_07767</name>
    <name evidence="2" type="ORF">RHO25_008380</name>
</gene>